<accession>A0A0A8Y5A0</accession>
<reference evidence="1" key="2">
    <citation type="journal article" date="2015" name="Data Brief">
        <title>Shoot transcriptome of the giant reed, Arundo donax.</title>
        <authorList>
            <person name="Barrero R.A."/>
            <person name="Guerrero F.D."/>
            <person name="Moolhuijzen P."/>
            <person name="Goolsby J.A."/>
            <person name="Tidwell J."/>
            <person name="Bellgard S.E."/>
            <person name="Bellgard M.I."/>
        </authorList>
    </citation>
    <scope>NUCLEOTIDE SEQUENCE</scope>
    <source>
        <tissue evidence="1">Shoot tissue taken approximately 20 cm above the soil surface</tissue>
    </source>
</reference>
<proteinExistence type="predicted"/>
<evidence type="ECO:0000313" key="1">
    <source>
        <dbReference type="EMBL" id="JAD21146.1"/>
    </source>
</evidence>
<protein>
    <submittedName>
        <fullName evidence="1">Uncharacterized protein</fullName>
    </submittedName>
</protein>
<organism evidence="1">
    <name type="scientific">Arundo donax</name>
    <name type="common">Giant reed</name>
    <name type="synonym">Donax arundinaceus</name>
    <dbReference type="NCBI Taxonomy" id="35708"/>
    <lineage>
        <taxon>Eukaryota</taxon>
        <taxon>Viridiplantae</taxon>
        <taxon>Streptophyta</taxon>
        <taxon>Embryophyta</taxon>
        <taxon>Tracheophyta</taxon>
        <taxon>Spermatophyta</taxon>
        <taxon>Magnoliopsida</taxon>
        <taxon>Liliopsida</taxon>
        <taxon>Poales</taxon>
        <taxon>Poaceae</taxon>
        <taxon>PACMAD clade</taxon>
        <taxon>Arundinoideae</taxon>
        <taxon>Arundineae</taxon>
        <taxon>Arundo</taxon>
    </lineage>
</organism>
<dbReference type="EMBL" id="GBRH01276749">
    <property type="protein sequence ID" value="JAD21146.1"/>
    <property type="molecule type" value="Transcribed_RNA"/>
</dbReference>
<reference evidence="1" key="1">
    <citation type="submission" date="2014-09" db="EMBL/GenBank/DDBJ databases">
        <authorList>
            <person name="Magalhaes I.L.F."/>
            <person name="Oliveira U."/>
            <person name="Santos F.R."/>
            <person name="Vidigal T.H.D.A."/>
            <person name="Brescovit A.D."/>
            <person name="Santos A.J."/>
        </authorList>
    </citation>
    <scope>NUCLEOTIDE SEQUENCE</scope>
    <source>
        <tissue evidence="1">Shoot tissue taken approximately 20 cm above the soil surface</tissue>
    </source>
</reference>
<name>A0A0A8Y5A0_ARUDO</name>
<sequence>MLELRRVNRYSTSTFSPRRAQLCIISRMFPFQCSCWLNN</sequence>
<dbReference type="AlphaFoldDB" id="A0A0A8Y5A0"/>